<proteinExistence type="predicted"/>
<keyword evidence="4" id="KW-1185">Reference proteome</keyword>
<dbReference type="InterPro" id="IPR038737">
    <property type="entry name" value="SF3b_su1-like"/>
</dbReference>
<comment type="caution">
    <text evidence="3">The sequence shown here is derived from an EMBL/GenBank/DDBJ whole genome shotgun (WGS) entry which is preliminary data.</text>
</comment>
<evidence type="ECO:0000256" key="1">
    <source>
        <dbReference type="SAM" id="MobiDB-lite"/>
    </source>
</evidence>
<organism evidence="3 4">
    <name type="scientific">Diversispora epigaea</name>
    <dbReference type="NCBI Taxonomy" id="1348612"/>
    <lineage>
        <taxon>Eukaryota</taxon>
        <taxon>Fungi</taxon>
        <taxon>Fungi incertae sedis</taxon>
        <taxon>Mucoromycota</taxon>
        <taxon>Glomeromycotina</taxon>
        <taxon>Glomeromycetes</taxon>
        <taxon>Diversisporales</taxon>
        <taxon>Diversisporaceae</taxon>
        <taxon>Diversispora</taxon>
    </lineage>
</organism>
<name>A0A397GVF2_9GLOM</name>
<dbReference type="GO" id="GO:0003729">
    <property type="term" value="F:mRNA binding"/>
    <property type="evidence" value="ECO:0007669"/>
    <property type="project" value="InterPro"/>
</dbReference>
<dbReference type="STRING" id="1348612.A0A397GVF2"/>
<evidence type="ECO:0000313" key="3">
    <source>
        <dbReference type="EMBL" id="RHZ53628.1"/>
    </source>
</evidence>
<protein>
    <recommendedName>
        <fullName evidence="2">Splicing factor 3B subunit 1 domain-containing protein</fullName>
    </recommendedName>
</protein>
<dbReference type="InterPro" id="IPR015016">
    <property type="entry name" value="SF3b_su1"/>
</dbReference>
<feature type="compositionally biased region" description="Basic and acidic residues" evidence="1">
    <location>
        <begin position="55"/>
        <end position="73"/>
    </location>
</feature>
<feature type="compositionally biased region" description="Basic and acidic residues" evidence="1">
    <location>
        <begin position="7"/>
        <end position="32"/>
    </location>
</feature>
<accession>A0A397GVF2</accession>
<sequence length="198" mass="22373">MFNRIISPERNDPFAEGDVKEKKSEEQQKVKESSTTSIASTISAPTTLLSSSSLSEKRRRWDMETPTVEDTKSSSKSYVPIRTPARKLMAIPTPMATDGFEEDRNQTYDLPAEIPEDMQHFGKLLDDKDESELSVEELKEGKIMRLLLKIKNGTPPMRKLLFDKLLIKQEILDEQQKVRRITALAIAALAEAAAPYGF</sequence>
<dbReference type="EMBL" id="PQFF01000387">
    <property type="protein sequence ID" value="RHZ53628.1"/>
    <property type="molecule type" value="Genomic_DNA"/>
</dbReference>
<reference evidence="3 4" key="1">
    <citation type="submission" date="2018-08" db="EMBL/GenBank/DDBJ databases">
        <title>Genome and evolution of the arbuscular mycorrhizal fungus Diversispora epigaea (formerly Glomus versiforme) and its bacterial endosymbionts.</title>
        <authorList>
            <person name="Sun X."/>
            <person name="Fei Z."/>
            <person name="Harrison M."/>
        </authorList>
    </citation>
    <scope>NUCLEOTIDE SEQUENCE [LARGE SCALE GENOMIC DNA]</scope>
    <source>
        <strain evidence="3 4">IT104</strain>
    </source>
</reference>
<feature type="region of interest" description="Disordered" evidence="1">
    <location>
        <begin position="1"/>
        <end position="77"/>
    </location>
</feature>
<dbReference type="PANTHER" id="PTHR12097">
    <property type="entry name" value="SPLICING FACTOR 3B, SUBUNIT 1-RELATED"/>
    <property type="match status" value="1"/>
</dbReference>
<gene>
    <name evidence="3" type="ORF">Glove_440g11</name>
</gene>
<dbReference type="GO" id="GO:0000245">
    <property type="term" value="P:spliceosomal complex assembly"/>
    <property type="evidence" value="ECO:0007669"/>
    <property type="project" value="InterPro"/>
</dbReference>
<evidence type="ECO:0000259" key="2">
    <source>
        <dbReference type="Pfam" id="PF08920"/>
    </source>
</evidence>
<feature type="domain" description="Splicing factor 3B subunit 1" evidence="2">
    <location>
        <begin position="76"/>
        <end position="101"/>
    </location>
</feature>
<evidence type="ECO:0000313" key="4">
    <source>
        <dbReference type="Proteomes" id="UP000266861"/>
    </source>
</evidence>
<dbReference type="Pfam" id="PF08920">
    <property type="entry name" value="SF3b1"/>
    <property type="match status" value="1"/>
</dbReference>
<dbReference type="OrthoDB" id="438939at2759"/>
<dbReference type="AlphaFoldDB" id="A0A397GVF2"/>
<feature type="compositionally biased region" description="Low complexity" evidence="1">
    <location>
        <begin position="33"/>
        <end position="54"/>
    </location>
</feature>
<dbReference type="Proteomes" id="UP000266861">
    <property type="component" value="Unassembled WGS sequence"/>
</dbReference>